<reference evidence="1" key="1">
    <citation type="journal article" date="2020" name="Nature">
        <title>Giant virus diversity and host interactions through global metagenomics.</title>
        <authorList>
            <person name="Schulz F."/>
            <person name="Roux S."/>
            <person name="Paez-Espino D."/>
            <person name="Jungbluth S."/>
            <person name="Walsh D.A."/>
            <person name="Denef V.J."/>
            <person name="McMahon K.D."/>
            <person name="Konstantinidis K.T."/>
            <person name="Eloe-Fadrosh E.A."/>
            <person name="Kyrpides N.C."/>
            <person name="Woyke T."/>
        </authorList>
    </citation>
    <scope>NUCLEOTIDE SEQUENCE</scope>
    <source>
        <strain evidence="1">GVMAG-M-3300023179-103</strain>
    </source>
</reference>
<dbReference type="AlphaFoldDB" id="A0A6C0DZQ7"/>
<accession>A0A6C0DZQ7</accession>
<proteinExistence type="predicted"/>
<protein>
    <submittedName>
        <fullName evidence="1">Uncharacterized protein</fullName>
    </submittedName>
</protein>
<organism evidence="1">
    <name type="scientific">viral metagenome</name>
    <dbReference type="NCBI Taxonomy" id="1070528"/>
    <lineage>
        <taxon>unclassified sequences</taxon>
        <taxon>metagenomes</taxon>
        <taxon>organismal metagenomes</taxon>
    </lineage>
</organism>
<sequence length="64" mass="7453">MPISIVNGINISWDFCVLCEKKLLTKSKMYFVVLDVSFFMLGLIEKNPENYSILLITKTYIFVK</sequence>
<name>A0A6C0DZQ7_9ZZZZ</name>
<evidence type="ECO:0000313" key="1">
    <source>
        <dbReference type="EMBL" id="QHT21932.1"/>
    </source>
</evidence>
<dbReference type="EMBL" id="MN739698">
    <property type="protein sequence ID" value="QHT21932.1"/>
    <property type="molecule type" value="Genomic_DNA"/>
</dbReference>